<evidence type="ECO:0000256" key="2">
    <source>
        <dbReference type="ARBA" id="ARBA00023315"/>
    </source>
</evidence>
<dbReference type="InterPro" id="IPR050832">
    <property type="entry name" value="Bact_Acetyltransf"/>
</dbReference>
<dbReference type="InterPro" id="IPR016181">
    <property type="entry name" value="Acyl_CoA_acyltransferase"/>
</dbReference>
<evidence type="ECO:0000313" key="5">
    <source>
        <dbReference type="Proteomes" id="UP000681425"/>
    </source>
</evidence>
<dbReference type="SUPFAM" id="SSF55729">
    <property type="entry name" value="Acyl-CoA N-acyltransferases (Nat)"/>
    <property type="match status" value="1"/>
</dbReference>
<evidence type="ECO:0000256" key="1">
    <source>
        <dbReference type="ARBA" id="ARBA00022679"/>
    </source>
</evidence>
<evidence type="ECO:0000313" key="4">
    <source>
        <dbReference type="EMBL" id="QUT08340.1"/>
    </source>
</evidence>
<name>A0A975KBI0_9SPHN</name>
<sequence length="181" mass="19794">MASPHEAFTHRTATRGDIAALSTVIDAAIGELQKSFLTPGQIIASRQIMGLDTRLIDDGTYFIIERHGAIAGCGGWSRRATPYGHNASANRDDRLLDPRTEPAKIRAMYTHPAYVRRGIGRMILALCEEAARKEGFSRLELTSTLAGAPLYHACGFQDVARLTDSSVPIILMQKIIEPKGF</sequence>
<organism evidence="4 5">
    <name type="scientific">Sphingobium phenoxybenzoativorans</name>
    <dbReference type="NCBI Taxonomy" id="1592790"/>
    <lineage>
        <taxon>Bacteria</taxon>
        <taxon>Pseudomonadati</taxon>
        <taxon>Pseudomonadota</taxon>
        <taxon>Alphaproteobacteria</taxon>
        <taxon>Sphingomonadales</taxon>
        <taxon>Sphingomonadaceae</taxon>
        <taxon>Sphingobium</taxon>
    </lineage>
</organism>
<dbReference type="InterPro" id="IPR000182">
    <property type="entry name" value="GNAT_dom"/>
</dbReference>
<dbReference type="Gene3D" id="3.40.630.30">
    <property type="match status" value="1"/>
</dbReference>
<keyword evidence="1" id="KW-0808">Transferase</keyword>
<dbReference type="PROSITE" id="PS51186">
    <property type="entry name" value="GNAT"/>
    <property type="match status" value="1"/>
</dbReference>
<dbReference type="PANTHER" id="PTHR43877">
    <property type="entry name" value="AMINOALKYLPHOSPHONATE N-ACETYLTRANSFERASE-RELATED-RELATED"/>
    <property type="match status" value="1"/>
</dbReference>
<dbReference type="AlphaFoldDB" id="A0A975KBI0"/>
<dbReference type="KEGG" id="spph:KFK14_18085"/>
<keyword evidence="5" id="KW-1185">Reference proteome</keyword>
<feature type="domain" description="N-acetyltransferase" evidence="3">
    <location>
        <begin position="8"/>
        <end position="177"/>
    </location>
</feature>
<proteinExistence type="predicted"/>
<dbReference type="Proteomes" id="UP000681425">
    <property type="component" value="Chromosome"/>
</dbReference>
<reference evidence="4" key="1">
    <citation type="submission" date="2021-04" db="EMBL/GenBank/DDBJ databases">
        <title>Isolation of p-tert-butylphenol degrading bacteria Sphingobium phenoxybenzoativorans Tas13 from active sludge.</title>
        <authorList>
            <person name="Li Y."/>
        </authorList>
    </citation>
    <scope>NUCLEOTIDE SEQUENCE</scope>
    <source>
        <strain evidence="4">Tas13</strain>
    </source>
</reference>
<dbReference type="CDD" id="cd04301">
    <property type="entry name" value="NAT_SF"/>
    <property type="match status" value="1"/>
</dbReference>
<keyword evidence="2" id="KW-0012">Acyltransferase</keyword>
<protein>
    <submittedName>
        <fullName evidence="4">GNAT family N-acetyltransferase</fullName>
    </submittedName>
</protein>
<evidence type="ECO:0000259" key="3">
    <source>
        <dbReference type="PROSITE" id="PS51186"/>
    </source>
</evidence>
<dbReference type="GO" id="GO:0016747">
    <property type="term" value="F:acyltransferase activity, transferring groups other than amino-acyl groups"/>
    <property type="evidence" value="ECO:0007669"/>
    <property type="project" value="InterPro"/>
</dbReference>
<dbReference type="Pfam" id="PF00583">
    <property type="entry name" value="Acetyltransf_1"/>
    <property type="match status" value="1"/>
</dbReference>
<dbReference type="EMBL" id="CP073910">
    <property type="protein sequence ID" value="QUT08340.1"/>
    <property type="molecule type" value="Genomic_DNA"/>
</dbReference>
<dbReference type="PANTHER" id="PTHR43877:SF1">
    <property type="entry name" value="ACETYLTRANSFERASE"/>
    <property type="match status" value="1"/>
</dbReference>
<gene>
    <name evidence="4" type="ORF">KFK14_18085</name>
</gene>
<accession>A0A975KBI0</accession>